<sequence length="85" mass="9551">MLRVGHVASQAMLVGENGTQSTLKNALSCCERFDLSQAEAKALQQEIVESIRGYWSEMCDLAQLSTYEQLRLQQATVLSEYCFQT</sequence>
<reference evidence="1" key="1">
    <citation type="journal article" date="2014" name="Front. Microbiol.">
        <title>High frequency of phylogenetically diverse reductive dehalogenase-homologous genes in deep subseafloor sedimentary metagenomes.</title>
        <authorList>
            <person name="Kawai M."/>
            <person name="Futagami T."/>
            <person name="Toyoda A."/>
            <person name="Takaki Y."/>
            <person name="Nishi S."/>
            <person name="Hori S."/>
            <person name="Arai W."/>
            <person name="Tsubouchi T."/>
            <person name="Morono Y."/>
            <person name="Uchiyama I."/>
            <person name="Ito T."/>
            <person name="Fujiyama A."/>
            <person name="Inagaki F."/>
            <person name="Takami H."/>
        </authorList>
    </citation>
    <scope>NUCLEOTIDE SEQUENCE</scope>
    <source>
        <strain evidence="1">Expedition CK06-06</strain>
    </source>
</reference>
<protein>
    <recommendedName>
        <fullName evidence="2">HipA-like C-terminal domain-containing protein</fullName>
    </recommendedName>
</protein>
<evidence type="ECO:0008006" key="2">
    <source>
        <dbReference type="Google" id="ProtNLM"/>
    </source>
</evidence>
<proteinExistence type="predicted"/>
<gene>
    <name evidence="1" type="ORF">S01H4_62014</name>
</gene>
<dbReference type="EMBL" id="BART01036902">
    <property type="protein sequence ID" value="GAH15569.1"/>
    <property type="molecule type" value="Genomic_DNA"/>
</dbReference>
<accession>X1EEL1</accession>
<evidence type="ECO:0000313" key="1">
    <source>
        <dbReference type="EMBL" id="GAH15569.1"/>
    </source>
</evidence>
<organism evidence="1">
    <name type="scientific">marine sediment metagenome</name>
    <dbReference type="NCBI Taxonomy" id="412755"/>
    <lineage>
        <taxon>unclassified sequences</taxon>
        <taxon>metagenomes</taxon>
        <taxon>ecological metagenomes</taxon>
    </lineage>
</organism>
<name>X1EEL1_9ZZZZ</name>
<dbReference type="AlphaFoldDB" id="X1EEL1"/>
<comment type="caution">
    <text evidence="1">The sequence shown here is derived from an EMBL/GenBank/DDBJ whole genome shotgun (WGS) entry which is preliminary data.</text>
</comment>